<name>A0ABT2IWE2_9FLAO</name>
<accession>A0ABT2IWE2</accession>
<dbReference type="RefSeq" id="WP_259839469.1">
    <property type="nucleotide sequence ID" value="NZ_JAOAMU010000004.1"/>
</dbReference>
<organism evidence="1 2">
    <name type="scientific">Chryseobacterium herbae</name>
    <dbReference type="NCBI Taxonomy" id="2976476"/>
    <lineage>
        <taxon>Bacteria</taxon>
        <taxon>Pseudomonadati</taxon>
        <taxon>Bacteroidota</taxon>
        <taxon>Flavobacteriia</taxon>
        <taxon>Flavobacteriales</taxon>
        <taxon>Weeksellaceae</taxon>
        <taxon>Chryseobacterium group</taxon>
        <taxon>Chryseobacterium</taxon>
    </lineage>
</organism>
<evidence type="ECO:0008006" key="3">
    <source>
        <dbReference type="Google" id="ProtNLM"/>
    </source>
</evidence>
<gene>
    <name evidence="1" type="ORF">N0B48_14510</name>
</gene>
<evidence type="ECO:0000313" key="1">
    <source>
        <dbReference type="EMBL" id="MCT2563102.1"/>
    </source>
</evidence>
<reference evidence="1 2" key="1">
    <citation type="submission" date="2022-09" db="EMBL/GenBank/DDBJ databases">
        <title>Chryseobacterium oleae sp.nov., isolated from the inter-root soil of Pyrola calliantha H. Andr. in Tibet.</title>
        <authorList>
            <person name="Li Z."/>
        </authorList>
    </citation>
    <scope>NUCLEOTIDE SEQUENCE [LARGE SCALE GENOMIC DNA]</scope>
    <source>
        <strain evidence="2">pc1-10</strain>
    </source>
</reference>
<keyword evidence="2" id="KW-1185">Reference proteome</keyword>
<comment type="caution">
    <text evidence="1">The sequence shown here is derived from an EMBL/GenBank/DDBJ whole genome shotgun (WGS) entry which is preliminary data.</text>
</comment>
<evidence type="ECO:0000313" key="2">
    <source>
        <dbReference type="Proteomes" id="UP001525566"/>
    </source>
</evidence>
<dbReference type="EMBL" id="JAOAMU010000004">
    <property type="protein sequence ID" value="MCT2563102.1"/>
    <property type="molecule type" value="Genomic_DNA"/>
</dbReference>
<proteinExistence type="predicted"/>
<protein>
    <recommendedName>
        <fullName evidence="3">Lipoprotein</fullName>
    </recommendedName>
</protein>
<sequence>MENIEPLFNVSKIKKTVISLSLAVLSSCSEKERLEGRDISLSRENTFVSTAKGIVVYESNSFTEESKSDTFKIRFSNHDWDILRKSFDKNQIYTLNDDSDIGESTTSMSLPKTISIKTNKRKLSINYHYFIGEKDKIDPDKSKKLKRFMRTFDSLIYYRIEKR</sequence>
<dbReference type="Proteomes" id="UP001525566">
    <property type="component" value="Unassembled WGS sequence"/>
</dbReference>